<dbReference type="Pfam" id="PF20414">
    <property type="entry name" value="DUF6698"/>
    <property type="match status" value="1"/>
</dbReference>
<sequence length="520" mass="57655">MEPTDLHTPSDHEAELQAADVDDAVAQLEREAGITDVIPPPPAGATIQDYQSAYTDAERNLFKMRTVVRQLQIRCGELEVRLNSTRRPRKAVPKDVQQHSTDITTLGRKYCVLIAPWPNTPIEIIPQRPAIDYHSEHRYVSDAANKQAARAELFDHIPPHMHKLMGYSAFADTFRVAIQTQRANVVHSARGIAHLLFPNVPADLLNLTKGREQLRHPEVCRLLGYNPTRKKYQALPPILYPSGQETHQSLVFRSPALLQLGRMILFGQSSLTQTATFRPHPNSTGKKWSIVEVSPGYIAFVAIVLIYLLSPDANFQERGAESQIAYHALFDRYKKVIISSIQGSRGRSLFKLWNEYVFGSATPITTDNSPNERAELDDEFDGVLNALQNDSDDSEEDTLAYGQGNALNNNDNNDNNDRDNVTHNALDTNGMRGEIDPSGPSLDNANQRTASHAPSVASLSQQLPSLTLTDAQNRAPADDLDAEPTQPIVSTRQMRPRPPPRSTATRGCNGRGTTTRRSGA</sequence>
<evidence type="ECO:0000313" key="2">
    <source>
        <dbReference type="EMBL" id="KAK7686385.1"/>
    </source>
</evidence>
<dbReference type="Proteomes" id="UP001385951">
    <property type="component" value="Unassembled WGS sequence"/>
</dbReference>
<accession>A0AAW0FYW9</accession>
<feature type="compositionally biased region" description="Low complexity" evidence="1">
    <location>
        <begin position="505"/>
        <end position="520"/>
    </location>
</feature>
<comment type="caution">
    <text evidence="2">The sequence shown here is derived from an EMBL/GenBank/DDBJ whole genome shotgun (WGS) entry which is preliminary data.</text>
</comment>
<proteinExistence type="predicted"/>
<reference evidence="2 3" key="1">
    <citation type="submission" date="2022-09" db="EMBL/GenBank/DDBJ databases">
        <authorList>
            <person name="Palmer J.M."/>
        </authorList>
    </citation>
    <scope>NUCLEOTIDE SEQUENCE [LARGE SCALE GENOMIC DNA]</scope>
    <source>
        <strain evidence="2 3">DSM 7382</strain>
    </source>
</reference>
<feature type="region of interest" description="Disordered" evidence="1">
    <location>
        <begin position="387"/>
        <end position="458"/>
    </location>
</feature>
<keyword evidence="3" id="KW-1185">Reference proteome</keyword>
<feature type="region of interest" description="Disordered" evidence="1">
    <location>
        <begin position="475"/>
        <end position="520"/>
    </location>
</feature>
<evidence type="ECO:0000256" key="1">
    <source>
        <dbReference type="SAM" id="MobiDB-lite"/>
    </source>
</evidence>
<gene>
    <name evidence="2" type="ORF">QCA50_010609</name>
</gene>
<evidence type="ECO:0000313" key="3">
    <source>
        <dbReference type="Proteomes" id="UP001385951"/>
    </source>
</evidence>
<dbReference type="AlphaFoldDB" id="A0AAW0FYW9"/>
<dbReference type="EMBL" id="JASBNA010000017">
    <property type="protein sequence ID" value="KAK7686385.1"/>
    <property type="molecule type" value="Genomic_DNA"/>
</dbReference>
<feature type="compositionally biased region" description="Polar residues" evidence="1">
    <location>
        <begin position="441"/>
        <end position="452"/>
    </location>
</feature>
<name>A0AAW0FYW9_9APHY</name>
<dbReference type="InterPro" id="IPR046521">
    <property type="entry name" value="DUF6698"/>
</dbReference>
<organism evidence="2 3">
    <name type="scientific">Cerrena zonata</name>
    <dbReference type="NCBI Taxonomy" id="2478898"/>
    <lineage>
        <taxon>Eukaryota</taxon>
        <taxon>Fungi</taxon>
        <taxon>Dikarya</taxon>
        <taxon>Basidiomycota</taxon>
        <taxon>Agaricomycotina</taxon>
        <taxon>Agaricomycetes</taxon>
        <taxon>Polyporales</taxon>
        <taxon>Cerrenaceae</taxon>
        <taxon>Cerrena</taxon>
    </lineage>
</organism>
<protein>
    <submittedName>
        <fullName evidence="2">Uncharacterized protein</fullName>
    </submittedName>
</protein>